<evidence type="ECO:0000259" key="3">
    <source>
        <dbReference type="SMART" id="SM00382"/>
    </source>
</evidence>
<dbReference type="PANTHER" id="PTHR30050:SF4">
    <property type="entry name" value="ATP-BINDING PROTEIN RV3427C IN INSERTION SEQUENCE-RELATED"/>
    <property type="match status" value="1"/>
</dbReference>
<comment type="similarity">
    <text evidence="1">Belongs to the IS21/IS1162 putative ATP-binding protein family.</text>
</comment>
<dbReference type="Proteomes" id="UP000004367">
    <property type="component" value="Unassembled WGS sequence"/>
</dbReference>
<dbReference type="InterPro" id="IPR047661">
    <property type="entry name" value="IstB"/>
</dbReference>
<comment type="caution">
    <text evidence="4">The sequence shown here is derived from an EMBL/GenBank/DDBJ whole genome shotgun (WGS) entry which is preliminary data.</text>
</comment>
<dbReference type="AlphaFoldDB" id="H5UUC1"/>
<dbReference type="RefSeq" id="WP_009483172.1">
    <property type="nucleotide sequence ID" value="NZ_BAFE01000084.1"/>
</dbReference>
<evidence type="ECO:0000313" key="5">
    <source>
        <dbReference type="Proteomes" id="UP000004367"/>
    </source>
</evidence>
<evidence type="ECO:0000256" key="2">
    <source>
        <dbReference type="SAM" id="MobiDB-lite"/>
    </source>
</evidence>
<proteinExistence type="inferred from homology"/>
<dbReference type="InterPro" id="IPR003593">
    <property type="entry name" value="AAA+_ATPase"/>
</dbReference>
<protein>
    <submittedName>
        <fullName evidence="4">Putative transposase</fullName>
    </submittedName>
</protein>
<sequence>MTPTTAVADALDEDTTAPATLPAGDEDHAARADTGRGRKRTSKPVLAAPTPAPPAPAAAPAGAPAVAPGLAAAASGARLDSQIAYLTRVLKMPTIGRTWADLADQARDLGWSHEEYLAAVLERQAADRESAGTMMRIRTAHFPAMKTLEDFNYDHLPSLRRDVLAHLATSTYVPKAENVVLLGPPGIGKTHLAIGLGIKAAQNGHSVLFDTASAWINRLTIAHQGGQLDAELKKIRRYKLIIVDEVGYIPFDTDAANLFFQLVASRYEQGSIIVTSNLPFGRWGETFSDDVVAAAMIDRLVHHAEVLALSGDSYRTRARRDLLAQDRDR</sequence>
<dbReference type="NCBIfam" id="NF038214">
    <property type="entry name" value="IS21_help_AAA"/>
    <property type="match status" value="1"/>
</dbReference>
<dbReference type="NCBIfam" id="NF005098">
    <property type="entry name" value="PRK06526.1"/>
    <property type="match status" value="1"/>
</dbReference>
<organism evidence="4 5">
    <name type="scientific">Mobilicoccus pelagius NBRC 104925</name>
    <dbReference type="NCBI Taxonomy" id="1089455"/>
    <lineage>
        <taxon>Bacteria</taxon>
        <taxon>Bacillati</taxon>
        <taxon>Actinomycetota</taxon>
        <taxon>Actinomycetes</taxon>
        <taxon>Micrococcales</taxon>
        <taxon>Dermatophilaceae</taxon>
        <taxon>Mobilicoccus</taxon>
    </lineage>
</organism>
<dbReference type="SUPFAM" id="SSF52540">
    <property type="entry name" value="P-loop containing nucleoside triphosphate hydrolases"/>
    <property type="match status" value="1"/>
</dbReference>
<accession>H5UUC1</accession>
<dbReference type="EMBL" id="BAFE01000084">
    <property type="protein sequence ID" value="GAB49329.1"/>
    <property type="molecule type" value="Genomic_DNA"/>
</dbReference>
<gene>
    <name evidence="4" type="ORF">MOPEL_113_00090</name>
</gene>
<dbReference type="eggNOG" id="COG1484">
    <property type="taxonomic scope" value="Bacteria"/>
</dbReference>
<feature type="domain" description="AAA+ ATPase" evidence="3">
    <location>
        <begin position="175"/>
        <end position="307"/>
    </location>
</feature>
<dbReference type="SMART" id="SM00382">
    <property type="entry name" value="AAA"/>
    <property type="match status" value="1"/>
</dbReference>
<dbReference type="Pfam" id="PF01695">
    <property type="entry name" value="IstB_IS21"/>
    <property type="match status" value="1"/>
</dbReference>
<dbReference type="CDD" id="cd00009">
    <property type="entry name" value="AAA"/>
    <property type="match status" value="1"/>
</dbReference>
<feature type="region of interest" description="Disordered" evidence="2">
    <location>
        <begin position="1"/>
        <end position="63"/>
    </location>
</feature>
<dbReference type="GO" id="GO:0005524">
    <property type="term" value="F:ATP binding"/>
    <property type="evidence" value="ECO:0007669"/>
    <property type="project" value="InterPro"/>
</dbReference>
<evidence type="ECO:0000313" key="4">
    <source>
        <dbReference type="EMBL" id="GAB49329.1"/>
    </source>
</evidence>
<dbReference type="InterPro" id="IPR002611">
    <property type="entry name" value="IstB_ATP-bd"/>
</dbReference>
<reference evidence="4 5" key="1">
    <citation type="submission" date="2012-02" db="EMBL/GenBank/DDBJ databases">
        <title>Whole genome shotgun sequence of Mobilicoccus pelagius NBRC 104925.</title>
        <authorList>
            <person name="Yoshida Y."/>
            <person name="Hosoyama A."/>
            <person name="Tsuchikane K."/>
            <person name="Katsumata H."/>
            <person name="Yamazaki S."/>
            <person name="Fujita N."/>
        </authorList>
    </citation>
    <scope>NUCLEOTIDE SEQUENCE [LARGE SCALE GENOMIC DNA]</scope>
    <source>
        <strain evidence="4 5">NBRC 104925</strain>
    </source>
</reference>
<dbReference type="GO" id="GO:0006260">
    <property type="term" value="P:DNA replication"/>
    <property type="evidence" value="ECO:0007669"/>
    <property type="project" value="TreeGrafter"/>
</dbReference>
<dbReference type="PANTHER" id="PTHR30050">
    <property type="entry name" value="CHROMOSOMAL REPLICATION INITIATOR PROTEIN DNAA"/>
    <property type="match status" value="1"/>
</dbReference>
<feature type="compositionally biased region" description="Basic and acidic residues" evidence="2">
    <location>
        <begin position="25"/>
        <end position="36"/>
    </location>
</feature>
<keyword evidence="5" id="KW-1185">Reference proteome</keyword>
<dbReference type="InterPro" id="IPR027417">
    <property type="entry name" value="P-loop_NTPase"/>
</dbReference>
<evidence type="ECO:0000256" key="1">
    <source>
        <dbReference type="ARBA" id="ARBA00008059"/>
    </source>
</evidence>
<name>H5UUC1_9MICO</name>
<dbReference type="STRING" id="1089455.MOPEL_113_00090"/>
<dbReference type="Gene3D" id="3.40.50.300">
    <property type="entry name" value="P-loop containing nucleotide triphosphate hydrolases"/>
    <property type="match status" value="1"/>
</dbReference>